<protein>
    <submittedName>
        <fullName evidence="1">Probable F420-dependent oxidoreductase, MSMEG_4141 family</fullName>
    </submittedName>
</protein>
<dbReference type="AlphaFoldDB" id="A0A1T5BHT7"/>
<evidence type="ECO:0000313" key="1">
    <source>
        <dbReference type="EMBL" id="SKB46882.1"/>
    </source>
</evidence>
<dbReference type="InterPro" id="IPR036661">
    <property type="entry name" value="Luciferase-like_sf"/>
</dbReference>
<organism evidence="1 2">
    <name type="scientific">Rhizorhabdus histidinilytica</name>
    <dbReference type="NCBI Taxonomy" id="439228"/>
    <lineage>
        <taxon>Bacteria</taxon>
        <taxon>Pseudomonadati</taxon>
        <taxon>Pseudomonadota</taxon>
        <taxon>Alphaproteobacteria</taxon>
        <taxon>Sphingomonadales</taxon>
        <taxon>Sphingomonadaceae</taxon>
        <taxon>Rhizorhabdus</taxon>
    </lineage>
</organism>
<dbReference type="SUPFAM" id="SSF51679">
    <property type="entry name" value="Bacterial luciferase-like"/>
    <property type="match status" value="1"/>
</dbReference>
<reference evidence="2" key="1">
    <citation type="submission" date="2017-02" db="EMBL/GenBank/DDBJ databases">
        <authorList>
            <person name="Varghese N."/>
            <person name="Submissions S."/>
        </authorList>
    </citation>
    <scope>NUCLEOTIDE SEQUENCE [LARGE SCALE GENOMIC DNA]</scope>
    <source>
        <strain evidence="2">UM2</strain>
    </source>
</reference>
<name>A0A1T5BHT7_9SPHN</name>
<keyword evidence="2" id="KW-1185">Reference proteome</keyword>
<sequence>MARGLGRIGIWSIELRFGDPIEAGRAAAELEALGFGAIWVPGAMDDRILADVDRLLDATLAVAIGTGIINVWKVAAADVGRWWQTLPAERQARLMLGFGVSHGPAIGAQYGRPLATMAAYLDGLDAAGVPAERRCLAALGPKMLDLARERTAGAHPYLVTARHTAEARDRLGPGALLAPEQGVILESDPARARAIGRAALSSYLNFPNYLNNWRRLGYSEEDVAGSDRLIDDLFLWGDRDRIAAGVQAHFDAGADHVCLQLIRGAVGSDMAMPIEGWRTLAKMLL</sequence>
<dbReference type="InterPro" id="IPR019922">
    <property type="entry name" value="Lucif-like_OxRdatse_MSMEG_4141"/>
</dbReference>
<evidence type="ECO:0000313" key="2">
    <source>
        <dbReference type="Proteomes" id="UP000189818"/>
    </source>
</evidence>
<dbReference type="NCBIfam" id="TIGR03620">
    <property type="entry name" value="F420_MSMEG_4141"/>
    <property type="match status" value="1"/>
</dbReference>
<dbReference type="EMBL" id="FUYM01000003">
    <property type="protein sequence ID" value="SKB46882.1"/>
    <property type="molecule type" value="Genomic_DNA"/>
</dbReference>
<accession>A0A1T5BHT7</accession>
<proteinExistence type="predicted"/>
<gene>
    <name evidence="1" type="ORF">SAMN06295920_10335</name>
</gene>
<dbReference type="Gene3D" id="3.20.20.30">
    <property type="entry name" value="Luciferase-like domain"/>
    <property type="match status" value="1"/>
</dbReference>
<dbReference type="GO" id="GO:0016705">
    <property type="term" value="F:oxidoreductase activity, acting on paired donors, with incorporation or reduction of molecular oxygen"/>
    <property type="evidence" value="ECO:0007669"/>
    <property type="project" value="InterPro"/>
</dbReference>
<dbReference type="STRING" id="439228.SAMN06295920_10335"/>
<dbReference type="Proteomes" id="UP000189818">
    <property type="component" value="Unassembled WGS sequence"/>
</dbReference>
<dbReference type="OrthoDB" id="4760590at2"/>
<dbReference type="RefSeq" id="WP_079647380.1">
    <property type="nucleotide sequence ID" value="NZ_FUYM01000003.1"/>
</dbReference>